<keyword evidence="4" id="KW-0274">FAD</keyword>
<evidence type="ECO:0000256" key="4">
    <source>
        <dbReference type="ARBA" id="ARBA00022827"/>
    </source>
</evidence>
<dbReference type="InterPro" id="IPR000447">
    <property type="entry name" value="G3P_DH_FAD-dep"/>
</dbReference>
<dbReference type="AlphaFoldDB" id="D1C9L6"/>
<dbReference type="HOGENOM" id="CLU_015740_5_1_0"/>
<dbReference type="GO" id="GO:0046168">
    <property type="term" value="P:glycerol-3-phosphate catabolic process"/>
    <property type="evidence" value="ECO:0007669"/>
    <property type="project" value="TreeGrafter"/>
</dbReference>
<evidence type="ECO:0000256" key="3">
    <source>
        <dbReference type="ARBA" id="ARBA00022630"/>
    </source>
</evidence>
<dbReference type="PANTHER" id="PTHR11985:SF15">
    <property type="entry name" value="GLYCEROL-3-PHOSPHATE DEHYDROGENASE, MITOCHONDRIAL"/>
    <property type="match status" value="1"/>
</dbReference>
<proteinExistence type="inferred from homology"/>
<dbReference type="InterPro" id="IPR038299">
    <property type="entry name" value="DAO_C_sf"/>
</dbReference>
<accession>D1C9L6</accession>
<dbReference type="RefSeq" id="WP_012873544.1">
    <property type="nucleotide sequence ID" value="NC_013524.1"/>
</dbReference>
<evidence type="ECO:0000259" key="7">
    <source>
        <dbReference type="Pfam" id="PF16901"/>
    </source>
</evidence>
<dbReference type="KEGG" id="sti:Sthe_3109"/>
<evidence type="ECO:0000259" key="6">
    <source>
        <dbReference type="Pfam" id="PF01266"/>
    </source>
</evidence>
<dbReference type="PANTHER" id="PTHR11985">
    <property type="entry name" value="GLYCEROL-3-PHOSPHATE DEHYDROGENASE"/>
    <property type="match status" value="1"/>
</dbReference>
<dbReference type="Pfam" id="PF01266">
    <property type="entry name" value="DAO"/>
    <property type="match status" value="1"/>
</dbReference>
<evidence type="ECO:0000256" key="2">
    <source>
        <dbReference type="ARBA" id="ARBA00007330"/>
    </source>
</evidence>
<evidence type="ECO:0000313" key="9">
    <source>
        <dbReference type="Proteomes" id="UP000002027"/>
    </source>
</evidence>
<dbReference type="InterPro" id="IPR036188">
    <property type="entry name" value="FAD/NAD-bd_sf"/>
</dbReference>
<sequence>MAGAETPRRIPDEIGRRTFDLIVVGAGVNGAGIARDAAMRGLSVLLIEKEDIGSGTTDSSTRLIHGGLRYLEYYEFGLVRESLREREILLHIAPHLVRPLGFLIPIYGDMKRGPGMIRLGMIAYDVLSYDKSLPRHQMLDREATLRREPGLDPDGLVGAAFYYDAQVPYPERLTVENALSARDHGAVVLTYAKVDRLLIENDQVVGVHFTDMLNGGEHEARGRLVVNAAGPWVDEVLRGIGAPRMIGGTKGTHIVVDPFPGAPTEALYVEARADGRPYFIVPWNGRYLIGTTDTRYNDDLDRVFPTEDEIDYLISETNRVLPSAGLTRDDVLYAYAGVRPLPYKEEGSPGSITRSHIIYDHARHEPQLGGLISIIGGKITTYRSLAEETVDLVFEKLNRPAPPCRTGRIPLPGGNTRDWEAFAANFVATSGLDEPVAKRLLRIYGTFAPTVRRLAGDDARLLAPLGPNSLAIGAEIPYAVRWELAQTLIDVFMRRAMVGWDPDVGRDEIETAGEIARDYLGWDDARVQREVADYRAYTERFRPREPAVAS</sequence>
<feature type="domain" description="Alpha-glycerophosphate oxidase C-terminal" evidence="7">
    <location>
        <begin position="404"/>
        <end position="526"/>
    </location>
</feature>
<dbReference type="Gene3D" id="1.10.8.870">
    <property type="entry name" value="Alpha-glycerophosphate oxidase, cap domain"/>
    <property type="match status" value="1"/>
</dbReference>
<dbReference type="Gene3D" id="3.50.50.60">
    <property type="entry name" value="FAD/NAD(P)-binding domain"/>
    <property type="match status" value="1"/>
</dbReference>
<dbReference type="PRINTS" id="PR01001">
    <property type="entry name" value="FADG3PDH"/>
</dbReference>
<keyword evidence="3" id="KW-0285">Flavoprotein</keyword>
<dbReference type="InterPro" id="IPR006076">
    <property type="entry name" value="FAD-dep_OxRdtase"/>
</dbReference>
<dbReference type="GO" id="GO:0004368">
    <property type="term" value="F:glycerol-3-phosphate dehydrogenase (quinone) activity"/>
    <property type="evidence" value="ECO:0007669"/>
    <property type="project" value="InterPro"/>
</dbReference>
<evidence type="ECO:0000313" key="8">
    <source>
        <dbReference type="EMBL" id="ACZ40509.1"/>
    </source>
</evidence>
<dbReference type="FunCoup" id="D1C9L6">
    <property type="interactions" value="329"/>
</dbReference>
<comment type="similarity">
    <text evidence="2">Belongs to the FAD-dependent glycerol-3-phosphate dehydrogenase family.</text>
</comment>
<dbReference type="EMBL" id="CP001824">
    <property type="protein sequence ID" value="ACZ40509.1"/>
    <property type="molecule type" value="Genomic_DNA"/>
</dbReference>
<dbReference type="Proteomes" id="UP000002027">
    <property type="component" value="Chromosome 2"/>
</dbReference>
<dbReference type="OrthoDB" id="9801699at2"/>
<dbReference type="SUPFAM" id="SSF51905">
    <property type="entry name" value="FAD/NAD(P)-binding domain"/>
    <property type="match status" value="1"/>
</dbReference>
<dbReference type="PROSITE" id="PS00978">
    <property type="entry name" value="FAD_G3PDH_2"/>
    <property type="match status" value="1"/>
</dbReference>
<protein>
    <submittedName>
        <fullName evidence="8">FAD dependent oxidoreductase</fullName>
    </submittedName>
</protein>
<gene>
    <name evidence="8" type="ordered locus">Sthe_3109</name>
</gene>
<organism evidence="8 9">
    <name type="scientific">Sphaerobacter thermophilus (strain ATCC 49802 / DSM 20745 / KCCM 41009 / NCIMB 13125 / S 6022)</name>
    <dbReference type="NCBI Taxonomy" id="479434"/>
    <lineage>
        <taxon>Bacteria</taxon>
        <taxon>Pseudomonadati</taxon>
        <taxon>Thermomicrobiota</taxon>
        <taxon>Thermomicrobia</taxon>
        <taxon>Sphaerobacterales</taxon>
        <taxon>Sphaerobacterineae</taxon>
        <taxon>Sphaerobacteraceae</taxon>
        <taxon>Sphaerobacter</taxon>
    </lineage>
</organism>
<name>D1C9L6_SPHTD</name>
<comment type="cofactor">
    <cofactor evidence="1">
        <name>FAD</name>
        <dbReference type="ChEBI" id="CHEBI:57692"/>
    </cofactor>
</comment>
<dbReference type="Gene3D" id="3.30.9.10">
    <property type="entry name" value="D-Amino Acid Oxidase, subunit A, domain 2"/>
    <property type="match status" value="1"/>
</dbReference>
<keyword evidence="5" id="KW-0560">Oxidoreductase</keyword>
<dbReference type="STRING" id="479434.Sthe_3109"/>
<feature type="domain" description="FAD dependent oxidoreductase" evidence="6">
    <location>
        <begin position="20"/>
        <end position="349"/>
    </location>
</feature>
<reference evidence="9" key="1">
    <citation type="submission" date="2009-11" db="EMBL/GenBank/DDBJ databases">
        <title>The complete chromosome 2 of Sphaerobacter thermophilus DSM 20745.</title>
        <authorList>
            <person name="Lucas S."/>
            <person name="Copeland A."/>
            <person name="Lapidus A."/>
            <person name="Glavina del Rio T."/>
            <person name="Dalin E."/>
            <person name="Tice H."/>
            <person name="Bruce D."/>
            <person name="Goodwin L."/>
            <person name="Pitluck S."/>
            <person name="Kyrpides N."/>
            <person name="Mavromatis K."/>
            <person name="Ivanova N."/>
            <person name="Mikhailova N."/>
            <person name="LaButti K.M."/>
            <person name="Clum A."/>
            <person name="Sun H.I."/>
            <person name="Brettin T."/>
            <person name="Detter J.C."/>
            <person name="Han C."/>
            <person name="Larimer F."/>
            <person name="Land M."/>
            <person name="Hauser L."/>
            <person name="Markowitz V."/>
            <person name="Cheng J.F."/>
            <person name="Hugenholtz P."/>
            <person name="Woyke T."/>
            <person name="Wu D."/>
            <person name="Steenblock K."/>
            <person name="Schneider S."/>
            <person name="Pukall R."/>
            <person name="Goeker M."/>
            <person name="Klenk H.P."/>
            <person name="Eisen J.A."/>
        </authorList>
    </citation>
    <scope>NUCLEOTIDE SEQUENCE [LARGE SCALE GENOMIC DNA]</scope>
    <source>
        <strain evidence="9">ATCC 49802 / DSM 20745 / S 6022</strain>
    </source>
</reference>
<reference evidence="8 9" key="2">
    <citation type="journal article" date="2010" name="Stand. Genomic Sci.">
        <title>Complete genome sequence of Desulfohalobium retbaense type strain (HR(100)).</title>
        <authorList>
            <person name="Spring S."/>
            <person name="Nolan M."/>
            <person name="Lapidus A."/>
            <person name="Glavina Del Rio T."/>
            <person name="Copeland A."/>
            <person name="Tice H."/>
            <person name="Cheng J.F."/>
            <person name="Lucas S."/>
            <person name="Land M."/>
            <person name="Chen F."/>
            <person name="Bruce D."/>
            <person name="Goodwin L."/>
            <person name="Pitluck S."/>
            <person name="Ivanova N."/>
            <person name="Mavromatis K."/>
            <person name="Mikhailova N."/>
            <person name="Pati A."/>
            <person name="Chen A."/>
            <person name="Palaniappan K."/>
            <person name="Hauser L."/>
            <person name="Chang Y.J."/>
            <person name="Jeffries C.D."/>
            <person name="Munk C."/>
            <person name="Kiss H."/>
            <person name="Chain P."/>
            <person name="Han C."/>
            <person name="Brettin T."/>
            <person name="Detter J.C."/>
            <person name="Schuler E."/>
            <person name="Goker M."/>
            <person name="Rohde M."/>
            <person name="Bristow J."/>
            <person name="Eisen J.A."/>
            <person name="Markowitz V."/>
            <person name="Hugenholtz P."/>
            <person name="Kyrpides N.C."/>
            <person name="Klenk H.P."/>
        </authorList>
    </citation>
    <scope>NUCLEOTIDE SEQUENCE [LARGE SCALE GENOMIC DNA]</scope>
    <source>
        <strain evidence="9">ATCC 49802 / DSM 20745 / S 6022</strain>
    </source>
</reference>
<dbReference type="Pfam" id="PF16901">
    <property type="entry name" value="DAO_C"/>
    <property type="match status" value="1"/>
</dbReference>
<dbReference type="eggNOG" id="COG0578">
    <property type="taxonomic scope" value="Bacteria"/>
</dbReference>
<evidence type="ECO:0000256" key="5">
    <source>
        <dbReference type="ARBA" id="ARBA00023002"/>
    </source>
</evidence>
<dbReference type="NCBIfam" id="NF008899">
    <property type="entry name" value="PRK12266.1"/>
    <property type="match status" value="1"/>
</dbReference>
<dbReference type="InParanoid" id="D1C9L6"/>
<keyword evidence="9" id="KW-1185">Reference proteome</keyword>
<evidence type="ECO:0000256" key="1">
    <source>
        <dbReference type="ARBA" id="ARBA00001974"/>
    </source>
</evidence>
<dbReference type="InterPro" id="IPR031656">
    <property type="entry name" value="DAO_C"/>
</dbReference>